<dbReference type="EC" id="1.1.1.44" evidence="3"/>
<gene>
    <name evidence="10" type="ORF">DERYTH_LOCUS10534</name>
</gene>
<keyword evidence="8" id="KW-1133">Transmembrane helix</keyword>
<keyword evidence="11" id="KW-1185">Reference proteome</keyword>
<dbReference type="SMART" id="SM01350">
    <property type="entry name" value="6PGD"/>
    <property type="match status" value="1"/>
</dbReference>
<dbReference type="OrthoDB" id="9909019at2759"/>
<feature type="transmembrane region" description="Helical" evidence="8">
    <location>
        <begin position="251"/>
        <end position="277"/>
    </location>
</feature>
<evidence type="ECO:0000256" key="8">
    <source>
        <dbReference type="SAM" id="Phobius"/>
    </source>
</evidence>
<evidence type="ECO:0000256" key="3">
    <source>
        <dbReference type="ARBA" id="ARBA00013011"/>
    </source>
</evidence>
<dbReference type="InterPro" id="IPR008927">
    <property type="entry name" value="6-PGluconate_DH-like_C_sf"/>
</dbReference>
<dbReference type="InterPro" id="IPR006183">
    <property type="entry name" value="Pgluconate_DH"/>
</dbReference>
<feature type="region of interest" description="Disordered" evidence="7">
    <location>
        <begin position="73"/>
        <end position="116"/>
    </location>
</feature>
<dbReference type="EMBL" id="CAJVPY010006167">
    <property type="protein sequence ID" value="CAG8657625.1"/>
    <property type="molecule type" value="Genomic_DNA"/>
</dbReference>
<dbReference type="AlphaFoldDB" id="A0A9N9E1X8"/>
<organism evidence="10 11">
    <name type="scientific">Dentiscutata erythropus</name>
    <dbReference type="NCBI Taxonomy" id="1348616"/>
    <lineage>
        <taxon>Eukaryota</taxon>
        <taxon>Fungi</taxon>
        <taxon>Fungi incertae sedis</taxon>
        <taxon>Mucoromycota</taxon>
        <taxon>Glomeromycotina</taxon>
        <taxon>Glomeromycetes</taxon>
        <taxon>Diversisporales</taxon>
        <taxon>Gigasporaceae</taxon>
        <taxon>Dentiscutata</taxon>
    </lineage>
</organism>
<evidence type="ECO:0000259" key="9">
    <source>
        <dbReference type="SMART" id="SM01350"/>
    </source>
</evidence>
<keyword evidence="8" id="KW-0472">Membrane</keyword>
<evidence type="ECO:0000313" key="11">
    <source>
        <dbReference type="Proteomes" id="UP000789405"/>
    </source>
</evidence>
<dbReference type="SUPFAM" id="SSF48179">
    <property type="entry name" value="6-phosphogluconate dehydrogenase C-terminal domain-like"/>
    <property type="match status" value="1"/>
</dbReference>
<keyword evidence="8" id="KW-0812">Transmembrane</keyword>
<comment type="similarity">
    <text evidence="2">Belongs to the 6-phosphogluconate dehydrogenase family.</text>
</comment>
<protein>
    <recommendedName>
        <fullName evidence="3">phosphogluconate dehydrogenase (NADP(+)-dependent, decarboxylating)</fullName>
        <ecNumber evidence="3">1.1.1.44</ecNumber>
    </recommendedName>
</protein>
<evidence type="ECO:0000256" key="7">
    <source>
        <dbReference type="SAM" id="MobiDB-lite"/>
    </source>
</evidence>
<dbReference type="PROSITE" id="PS50216">
    <property type="entry name" value="DHHC"/>
    <property type="match status" value="1"/>
</dbReference>
<feature type="compositionally biased region" description="Low complexity" evidence="7">
    <location>
        <begin position="93"/>
        <end position="116"/>
    </location>
</feature>
<dbReference type="PANTHER" id="PTHR11811">
    <property type="entry name" value="6-PHOSPHOGLUCONATE DEHYDROGENASE"/>
    <property type="match status" value="1"/>
</dbReference>
<evidence type="ECO:0000256" key="1">
    <source>
        <dbReference type="ARBA" id="ARBA00004874"/>
    </source>
</evidence>
<keyword evidence="6" id="KW-0570">Pentose shunt</keyword>
<dbReference type="InterPro" id="IPR013328">
    <property type="entry name" value="6PGD_dom2"/>
</dbReference>
<comment type="caution">
    <text evidence="10">The sequence shown here is derived from an EMBL/GenBank/DDBJ whole genome shotgun (WGS) entry which is preliminary data.</text>
</comment>
<feature type="non-terminal residue" evidence="10">
    <location>
        <position position="557"/>
    </location>
</feature>
<dbReference type="Gene3D" id="1.10.1040.10">
    <property type="entry name" value="N-(1-d-carboxylethyl)-l-norvaline Dehydrogenase, domain 2"/>
    <property type="match status" value="1"/>
</dbReference>
<evidence type="ECO:0000256" key="4">
    <source>
        <dbReference type="ARBA" id="ARBA00023002"/>
    </source>
</evidence>
<reference evidence="10" key="1">
    <citation type="submission" date="2021-06" db="EMBL/GenBank/DDBJ databases">
        <authorList>
            <person name="Kallberg Y."/>
            <person name="Tangrot J."/>
            <person name="Rosling A."/>
        </authorList>
    </citation>
    <scope>NUCLEOTIDE SEQUENCE</scope>
    <source>
        <strain evidence="10">MA453B</strain>
    </source>
</reference>
<name>A0A9N9E1X8_9GLOM</name>
<dbReference type="GO" id="GO:0019521">
    <property type="term" value="P:D-gluconate metabolic process"/>
    <property type="evidence" value="ECO:0007669"/>
    <property type="project" value="UniProtKB-KW"/>
</dbReference>
<proteinExistence type="inferred from homology"/>
<dbReference type="GO" id="GO:0006098">
    <property type="term" value="P:pentose-phosphate shunt"/>
    <property type="evidence" value="ECO:0007669"/>
    <property type="project" value="UniProtKB-KW"/>
</dbReference>
<evidence type="ECO:0000313" key="10">
    <source>
        <dbReference type="EMBL" id="CAG8657625.1"/>
    </source>
</evidence>
<dbReference type="GO" id="GO:0004616">
    <property type="term" value="F:phosphogluconate dehydrogenase (decarboxylating) activity"/>
    <property type="evidence" value="ECO:0007669"/>
    <property type="project" value="UniProtKB-EC"/>
</dbReference>
<evidence type="ECO:0000256" key="2">
    <source>
        <dbReference type="ARBA" id="ARBA00008419"/>
    </source>
</evidence>
<accession>A0A9N9E1X8</accession>
<dbReference type="Proteomes" id="UP000789405">
    <property type="component" value="Unassembled WGS sequence"/>
</dbReference>
<feature type="domain" description="6-phosphogluconate dehydrogenase C-terminal" evidence="9">
    <location>
        <begin position="392"/>
        <end position="547"/>
    </location>
</feature>
<evidence type="ECO:0000256" key="5">
    <source>
        <dbReference type="ARBA" id="ARBA00023064"/>
    </source>
</evidence>
<evidence type="ECO:0000256" key="6">
    <source>
        <dbReference type="ARBA" id="ARBA00023126"/>
    </source>
</evidence>
<keyword evidence="4" id="KW-0560">Oxidoreductase</keyword>
<comment type="pathway">
    <text evidence="1">Carbohydrate degradation; pentose phosphate pathway; D-ribulose 5-phosphate from D-glucose 6-phosphate (oxidative stage): step 3/3.</text>
</comment>
<dbReference type="Pfam" id="PF00393">
    <property type="entry name" value="6PGD"/>
    <property type="match status" value="1"/>
</dbReference>
<sequence length="557" mass="63755">LCYNARELFEIHRNEQDPKKIQDLVTWGWQNLEFLKAWRFVEKEILNEIFRGYGSIDKLIGEKQLIAQAILSRRPGSPPTGPKPDTTLPQQSNNENTENTETSPISSPKSLPSSTISNKYQIPTSFTIHRFNPATNPNNTSNADALLPEESAPIKGQPTTAATTTNVMASSSVHTIDQPTSVVIPMPSTFVCKRDGRVRWCEVCNYVKPDRCHHCSESYTAIYADFTLAATIPIIVNQYQSPEKKDFNINFIITAVLGFIFGLLLTGFSLVHTAYVLQNRTTIETLSFRTRTYNVRVQFDPENPLNYGVATTRPGENIWSLGWKQNWKLVMGDKWWLWFVPFGSPPGNGLSYPYNNASHNRLVDEARRQSISQEEGINSMMQQAQSQSGRGGHYVKMVHNGLEYGDVQLTCEAYYLIKEIEDAFEEWIRKNFDSYLIKITRNIVRHKDTDAPSMIISEMLTSIFQILRITFLIHFQNTIEDAQKSWRQIVSRNSARHSYSACLLLLQRIPLIFKYYIGNAIAFLYSDDTFDMYGTPDDGNSYNFNWNKGEKFNVNIY</sequence>
<dbReference type="InterPro" id="IPR006114">
    <property type="entry name" value="6PGDH_C"/>
</dbReference>
<keyword evidence="5" id="KW-0311">Gluconate utilization</keyword>